<dbReference type="PROSITE" id="PS50888">
    <property type="entry name" value="BHLH"/>
    <property type="match status" value="1"/>
</dbReference>
<organism evidence="7 8">
    <name type="scientific">Vitis vinifera</name>
    <name type="common">Grape</name>
    <dbReference type="NCBI Taxonomy" id="29760"/>
    <lineage>
        <taxon>Eukaryota</taxon>
        <taxon>Viridiplantae</taxon>
        <taxon>Streptophyta</taxon>
        <taxon>Embryophyta</taxon>
        <taxon>Tracheophyta</taxon>
        <taxon>Spermatophyta</taxon>
        <taxon>Magnoliopsida</taxon>
        <taxon>eudicotyledons</taxon>
        <taxon>Gunneridae</taxon>
        <taxon>Pentapetalae</taxon>
        <taxon>rosids</taxon>
        <taxon>Vitales</taxon>
        <taxon>Vitaceae</taxon>
        <taxon>Viteae</taxon>
        <taxon>Vitis</taxon>
    </lineage>
</organism>
<evidence type="ECO:0000313" key="7">
    <source>
        <dbReference type="EMBL" id="WJZ96521.1"/>
    </source>
</evidence>
<dbReference type="InterPro" id="IPR011598">
    <property type="entry name" value="bHLH_dom"/>
</dbReference>
<evidence type="ECO:0000256" key="3">
    <source>
        <dbReference type="ARBA" id="ARBA00023125"/>
    </source>
</evidence>
<dbReference type="PANTHER" id="PTHR45844">
    <property type="entry name" value="TRANSCRIPTION FACTOR BHLH30"/>
    <property type="match status" value="1"/>
</dbReference>
<reference evidence="7 8" key="1">
    <citation type="journal article" date="2023" name="Hortic Res">
        <title>The complete reference genome for grapevine (Vitis vinifera L.) genetics and breeding.</title>
        <authorList>
            <person name="Shi X."/>
            <person name="Cao S."/>
            <person name="Wang X."/>
            <person name="Huang S."/>
            <person name="Wang Y."/>
            <person name="Liu Z."/>
            <person name="Liu W."/>
            <person name="Leng X."/>
            <person name="Peng Y."/>
            <person name="Wang N."/>
            <person name="Wang Y."/>
            <person name="Ma Z."/>
            <person name="Xu X."/>
            <person name="Zhang F."/>
            <person name="Xue H."/>
            <person name="Zhong H."/>
            <person name="Wang Y."/>
            <person name="Zhang K."/>
            <person name="Velt A."/>
            <person name="Avia K."/>
            <person name="Holtgrawe D."/>
            <person name="Grimplet J."/>
            <person name="Matus J.T."/>
            <person name="Ware D."/>
            <person name="Wu X."/>
            <person name="Wang H."/>
            <person name="Liu C."/>
            <person name="Fang Y."/>
            <person name="Rustenholz C."/>
            <person name="Cheng Z."/>
            <person name="Xiao H."/>
            <person name="Zhou Y."/>
        </authorList>
    </citation>
    <scope>NUCLEOTIDE SEQUENCE [LARGE SCALE GENOMIC DNA]</scope>
    <source>
        <strain evidence="8">cv. Pinot noir / PN40024</strain>
        <tissue evidence="7">Leaf</tissue>
    </source>
</reference>
<proteinExistence type="predicted"/>
<protein>
    <recommendedName>
        <fullName evidence="6">BHLH domain-containing protein</fullName>
    </recommendedName>
</protein>
<feature type="domain" description="BHLH" evidence="6">
    <location>
        <begin position="67"/>
        <end position="116"/>
    </location>
</feature>
<evidence type="ECO:0000256" key="1">
    <source>
        <dbReference type="ARBA" id="ARBA00004123"/>
    </source>
</evidence>
<dbReference type="PANTHER" id="PTHR45844:SF9">
    <property type="entry name" value="OS09G0463900 PROTEIN"/>
    <property type="match status" value="1"/>
</dbReference>
<evidence type="ECO:0000256" key="2">
    <source>
        <dbReference type="ARBA" id="ARBA00023015"/>
    </source>
</evidence>
<evidence type="ECO:0000259" key="6">
    <source>
        <dbReference type="PROSITE" id="PS50888"/>
    </source>
</evidence>
<dbReference type="EMBL" id="CP126657">
    <property type="protein sequence ID" value="WJZ96521.1"/>
    <property type="molecule type" value="Genomic_DNA"/>
</dbReference>
<evidence type="ECO:0000256" key="4">
    <source>
        <dbReference type="ARBA" id="ARBA00023163"/>
    </source>
</evidence>
<accession>A0ABY9CPW4</accession>
<dbReference type="Proteomes" id="UP001227230">
    <property type="component" value="Chromosome 10"/>
</dbReference>
<keyword evidence="3" id="KW-0238">DNA-binding</keyword>
<evidence type="ECO:0000313" key="8">
    <source>
        <dbReference type="Proteomes" id="UP001227230"/>
    </source>
</evidence>
<keyword evidence="4" id="KW-0804">Transcription</keyword>
<dbReference type="Gene3D" id="4.10.280.10">
    <property type="entry name" value="Helix-loop-helix DNA-binding domain"/>
    <property type="match status" value="1"/>
</dbReference>
<dbReference type="InterPro" id="IPR036638">
    <property type="entry name" value="HLH_DNA-bd_sf"/>
</dbReference>
<comment type="subcellular location">
    <subcellularLocation>
        <location evidence="1">Nucleus</location>
    </subcellularLocation>
</comment>
<sequence length="258" mass="28410">MDSSSWNSRSSHGSDFFQVYDPFSQNKGGYGGVLRGGSLVLDSEKRELVKAPVRAVKKGVSEAKAMAALKNHSEAERRRRERINGHLSTLRGFVPCTEKMDKATLLAEVIQQVKELKKNAAEASKGLLLPMEVDEVRVEPHDDGTGDGTSYFMASVCCDYSPRLLSDIRQALDTLNITTVKAEISSLGGRMKSMFIFTSCKKHKSNDSEAHRLLASSVHQALSSVLDKVSVTAEFSPRTPHPNKRRRVSFFDSLSSSS</sequence>
<keyword evidence="5" id="KW-0539">Nucleus</keyword>
<gene>
    <name evidence="7" type="ORF">VitviT2T_015199</name>
</gene>
<dbReference type="SUPFAM" id="SSF47459">
    <property type="entry name" value="HLH, helix-loop-helix DNA-binding domain"/>
    <property type="match status" value="1"/>
</dbReference>
<dbReference type="SMART" id="SM00353">
    <property type="entry name" value="HLH"/>
    <property type="match status" value="1"/>
</dbReference>
<keyword evidence="2" id="KW-0805">Transcription regulation</keyword>
<keyword evidence="8" id="KW-1185">Reference proteome</keyword>
<dbReference type="Pfam" id="PF00010">
    <property type="entry name" value="HLH"/>
    <property type="match status" value="1"/>
</dbReference>
<dbReference type="InterPro" id="IPR045847">
    <property type="entry name" value="AIG1-like"/>
</dbReference>
<evidence type="ECO:0000256" key="5">
    <source>
        <dbReference type="ARBA" id="ARBA00023242"/>
    </source>
</evidence>
<name>A0ABY9CPW4_VITVI</name>